<name>A0A9Q6MV97_9STAP</name>
<dbReference type="RefSeq" id="WP_073505593.1">
    <property type="nucleotide sequence ID" value="NZ_CP018199.1"/>
</dbReference>
<feature type="site" description="Electron transfer via tryptophanyl radical" evidence="4">
    <location>
        <position position="366"/>
    </location>
</feature>
<proteinExistence type="inferred from homology"/>
<dbReference type="PROSITE" id="PS51645">
    <property type="entry name" value="PHR_CRY_ALPHA_BETA"/>
    <property type="match status" value="1"/>
</dbReference>
<dbReference type="GO" id="GO:0071949">
    <property type="term" value="F:FAD binding"/>
    <property type="evidence" value="ECO:0007669"/>
    <property type="project" value="TreeGrafter"/>
</dbReference>
<evidence type="ECO:0000256" key="1">
    <source>
        <dbReference type="ARBA" id="ARBA00022630"/>
    </source>
</evidence>
<feature type="site" description="Electron transfer via tryptophanyl radical" evidence="4">
    <location>
        <position position="290"/>
    </location>
</feature>
<organism evidence="7 8">
    <name type="scientific">Staphylococcus succinus</name>
    <dbReference type="NCBI Taxonomy" id="61015"/>
    <lineage>
        <taxon>Bacteria</taxon>
        <taxon>Bacillati</taxon>
        <taxon>Bacillota</taxon>
        <taxon>Bacilli</taxon>
        <taxon>Bacillales</taxon>
        <taxon>Staphylococcaceae</taxon>
        <taxon>Staphylococcus</taxon>
    </lineage>
</organism>
<evidence type="ECO:0000259" key="6">
    <source>
        <dbReference type="PROSITE" id="PS51645"/>
    </source>
</evidence>
<keyword evidence="5" id="KW-0157">Chromophore</keyword>
<dbReference type="GO" id="GO:0003677">
    <property type="term" value="F:DNA binding"/>
    <property type="evidence" value="ECO:0007669"/>
    <property type="project" value="TreeGrafter"/>
</dbReference>
<evidence type="ECO:0000256" key="2">
    <source>
        <dbReference type="ARBA" id="ARBA00022827"/>
    </source>
</evidence>
<evidence type="ECO:0000313" key="8">
    <source>
        <dbReference type="Proteomes" id="UP000241960"/>
    </source>
</evidence>
<dbReference type="InterPro" id="IPR036155">
    <property type="entry name" value="Crypto/Photolyase_N_sf"/>
</dbReference>
<dbReference type="InterPro" id="IPR014729">
    <property type="entry name" value="Rossmann-like_a/b/a_fold"/>
</dbReference>
<evidence type="ECO:0000256" key="4">
    <source>
        <dbReference type="PIRSR" id="PIRSR602081-2"/>
    </source>
</evidence>
<dbReference type="GO" id="GO:0009416">
    <property type="term" value="P:response to light stimulus"/>
    <property type="evidence" value="ECO:0007669"/>
    <property type="project" value="TreeGrafter"/>
</dbReference>
<dbReference type="PANTHER" id="PTHR11455:SF9">
    <property type="entry name" value="CRYPTOCHROME CIRCADIAN CLOCK 5 ISOFORM X1"/>
    <property type="match status" value="1"/>
</dbReference>
<dbReference type="Pfam" id="PF03441">
    <property type="entry name" value="FAD_binding_7"/>
    <property type="match status" value="1"/>
</dbReference>
<dbReference type="Gene3D" id="1.10.579.10">
    <property type="entry name" value="DNA Cyclobutane Dipyrimidine Photolyase, subunit A, domain 3"/>
    <property type="match status" value="1"/>
</dbReference>
<evidence type="ECO:0000256" key="3">
    <source>
        <dbReference type="PIRSR" id="PIRSR602081-1"/>
    </source>
</evidence>
<gene>
    <name evidence="7" type="ORF">BU058_06110</name>
</gene>
<feature type="binding site" evidence="3">
    <location>
        <position position="209"/>
    </location>
    <ligand>
        <name>FAD</name>
        <dbReference type="ChEBI" id="CHEBI:57692"/>
    </ligand>
</feature>
<keyword evidence="2 3" id="KW-0274">FAD</keyword>
<dbReference type="InterPro" id="IPR002081">
    <property type="entry name" value="Cryptochrome/DNA_photolyase_1"/>
</dbReference>
<feature type="binding site" evidence="3">
    <location>
        <begin position="356"/>
        <end position="358"/>
    </location>
    <ligand>
        <name>FAD</name>
        <dbReference type="ChEBI" id="CHEBI:57692"/>
    </ligand>
</feature>
<comment type="caution">
    <text evidence="7">The sequence shown here is derived from an EMBL/GenBank/DDBJ whole genome shotgun (WGS) entry which is preliminary data.</text>
</comment>
<dbReference type="PANTHER" id="PTHR11455">
    <property type="entry name" value="CRYPTOCHROME"/>
    <property type="match status" value="1"/>
</dbReference>
<dbReference type="InterPro" id="IPR036134">
    <property type="entry name" value="Crypto/Photolyase_FAD-like_sf"/>
</dbReference>
<reference evidence="7 8" key="1">
    <citation type="journal article" date="2016" name="Front. Microbiol.">
        <title>Comprehensive Phylogenetic Analysis of Bovine Non-aureus Staphylococci Species Based on Whole-Genome Sequencing.</title>
        <authorList>
            <person name="Naushad S."/>
            <person name="Barkema H.W."/>
            <person name="Luby C."/>
            <person name="Condas L.A."/>
            <person name="Nobrega D.B."/>
            <person name="Carson D.A."/>
            <person name="De Buck J."/>
        </authorList>
    </citation>
    <scope>NUCLEOTIDE SEQUENCE [LARGE SCALE GENOMIC DNA]</scope>
    <source>
        <strain evidence="7 8">SNUC 1231</strain>
    </source>
</reference>
<evidence type="ECO:0000313" key="7">
    <source>
        <dbReference type="EMBL" id="PTI75816.1"/>
    </source>
</evidence>
<protein>
    <submittedName>
        <fullName evidence="7">Deoxyribodipyrimidine photo-lyase</fullName>
    </submittedName>
</protein>
<dbReference type="PRINTS" id="PR00147">
    <property type="entry name" value="DNAPHOTLYASE"/>
</dbReference>
<dbReference type="GO" id="GO:0003904">
    <property type="term" value="F:deoxyribodipyrimidine photo-lyase activity"/>
    <property type="evidence" value="ECO:0007669"/>
    <property type="project" value="TreeGrafter"/>
</dbReference>
<dbReference type="InterPro" id="IPR006050">
    <property type="entry name" value="DNA_photolyase_N"/>
</dbReference>
<accession>A0A9Q6MV97</accession>
<dbReference type="Proteomes" id="UP000241960">
    <property type="component" value="Unassembled WGS sequence"/>
</dbReference>
<dbReference type="InterPro" id="IPR005101">
    <property type="entry name" value="Cryptochr/Photolyase_FAD-bd"/>
</dbReference>
<dbReference type="SUPFAM" id="SSF52425">
    <property type="entry name" value="Cryptochrome/photolyase, N-terminal domain"/>
    <property type="match status" value="1"/>
</dbReference>
<feature type="domain" description="Photolyase/cryptochrome alpha/beta" evidence="6">
    <location>
        <begin position="1"/>
        <end position="128"/>
    </location>
</feature>
<dbReference type="Gene3D" id="1.25.40.80">
    <property type="match status" value="1"/>
</dbReference>
<sequence>MYLGVLLNRVFRINNNPLFDYVLHNQDKIKKLYLIIPLEDLSDAGKAKQDYYESVASGFINSLQQLNIHPYIVPYKTLPTLANQLELSHILIGKDIMSYHHDEYDFPHLRSYFNNFNIKVIGKRVNHYFKPSSTLNKQLHPYKVFTSFYKANRKYIAKRSNTNYDLKQLSQIAEKGSNQSKLSLRYTQDLEEMAQKDWQNFLDFDISSYKDLTNDISNDYVSGLSIYLAFGLVDIQEIINDLLNGYDSDEVNYEAYIRELMFREFYYILMTYYPATATQSFNKKYRTIQWSDHTQNFEAWKNGETGFPIVDAAMQKLKQTGFMHNRLRMIVSQFLTKDLFIDWTLGESYFRKYLIDYDNASNVHGWQWSASTGTDAAPYFRMFNPVRQSERFDLQGDFIKSRLSIFKNIPSKFIHDPTSNEDILKSEHNITVGIDYPKALIDHKLSRDLVIKTFKSLK</sequence>
<keyword evidence="1 3" id="KW-0285">Flavoprotein</keyword>
<feature type="binding site" evidence="3">
    <location>
        <begin position="259"/>
        <end position="266"/>
    </location>
    <ligand>
        <name>FAD</name>
        <dbReference type="ChEBI" id="CHEBI:57692"/>
    </ligand>
</feature>
<feature type="binding site" evidence="3">
    <location>
        <position position="256"/>
    </location>
    <ligand>
        <name>FAD</name>
        <dbReference type="ChEBI" id="CHEBI:57692"/>
    </ligand>
</feature>
<evidence type="ECO:0000256" key="5">
    <source>
        <dbReference type="RuleBase" id="RU004182"/>
    </source>
</evidence>
<dbReference type="Gene3D" id="3.40.50.620">
    <property type="entry name" value="HUPs"/>
    <property type="match status" value="1"/>
</dbReference>
<dbReference type="EMBL" id="PZFQ01000016">
    <property type="protein sequence ID" value="PTI75816.1"/>
    <property type="molecule type" value="Genomic_DNA"/>
</dbReference>
<comment type="cofactor">
    <cofactor evidence="3">
        <name>FAD</name>
        <dbReference type="ChEBI" id="CHEBI:57692"/>
    </cofactor>
    <text evidence="3">Binds 1 FAD per subunit.</text>
</comment>
<dbReference type="AlphaFoldDB" id="A0A9Q6MV97"/>
<comment type="similarity">
    <text evidence="5">Belongs to the DNA photolyase family.</text>
</comment>
<dbReference type="SUPFAM" id="SSF48173">
    <property type="entry name" value="Cryptochrome/photolyase FAD-binding domain"/>
    <property type="match status" value="1"/>
</dbReference>
<feature type="site" description="Electron transfer via tryptophanyl radical" evidence="4">
    <location>
        <position position="343"/>
    </location>
</feature>